<sequence>MGTQSDVFEQFQTILREQRIHAVYQPIISLHDGGVMGYEALSRGPEHSPFHSPLEMFQFAEQQGELYKLEQLAREKAIQGSILEHEQQLLFINISSHVLEDPGFVPGKTLEILQKFGLRPNNVVFEITERSSIEDFTLAKKILAHYRMQGYRIAIDDAGAGYSSLQAIAELQPDFIKIDRSLIENIHRNKVKAYILETFVTFAQKMNISLIAEGIEQVEELAKLTQMGVHYAQGYLLGKPALTAAKVQDTLRTIIWQHRNVQGGNMTWHIGGLKTPVGIFHTKVLISEVADYFKRNQEAVGVVIVQDDCPKGLVMRDRLFQHLAGQYAYSLYWNRTIDSVMDASPLIVDEQVAVEQVSLLATSRAINQLYDLVIITSDGKMAGTASIRTILESITNVRMESARVANPLTGLPGNLQINRELNKRIKENETFHVIYADLDYFKWFNDRFGFQKGDQLIQYTADVMQQAIAFYGTPNDFVGHVGGDDFIAISTTLAPKLLCQEMINRFESGVRMFYEDVEWEYVFDRSGNQVRSEGVTLSLSLVICSCETPISLEHISQTAAQLKKQAKAHKGSIYCFQALGSQSPIGISSSERID</sequence>
<evidence type="ECO:0000313" key="4">
    <source>
        <dbReference type="Proteomes" id="UP001304650"/>
    </source>
</evidence>
<name>A0AA96LR54_9BACL</name>
<protein>
    <submittedName>
        <fullName evidence="3">GGDEF domain-containing protein</fullName>
    </submittedName>
</protein>
<dbReference type="PROSITE" id="PS50883">
    <property type="entry name" value="EAL"/>
    <property type="match status" value="1"/>
</dbReference>
<feature type="domain" description="EAL" evidence="1">
    <location>
        <begin position="4"/>
        <end position="254"/>
    </location>
</feature>
<dbReference type="SUPFAM" id="SSF54631">
    <property type="entry name" value="CBS-domain pair"/>
    <property type="match status" value="1"/>
</dbReference>
<dbReference type="InterPro" id="IPR035919">
    <property type="entry name" value="EAL_sf"/>
</dbReference>
<reference evidence="3" key="1">
    <citation type="submission" date="2022-02" db="EMBL/GenBank/DDBJ databases">
        <title>Paenibacillus sp. MBLB1832 Whole Genome Shotgun Sequencing.</title>
        <authorList>
            <person name="Hwang C.Y."/>
            <person name="Cho E.-S."/>
            <person name="Seo M.-J."/>
        </authorList>
    </citation>
    <scope>NUCLEOTIDE SEQUENCE</scope>
    <source>
        <strain evidence="3">MBLB1832</strain>
    </source>
</reference>
<gene>
    <name evidence="3" type="ORF">MJB10_19525</name>
</gene>
<dbReference type="EMBL" id="CP130319">
    <property type="protein sequence ID" value="WNR43285.1"/>
    <property type="molecule type" value="Genomic_DNA"/>
</dbReference>
<accession>A0AA96LR54</accession>
<evidence type="ECO:0000259" key="1">
    <source>
        <dbReference type="PROSITE" id="PS50883"/>
    </source>
</evidence>
<dbReference type="CDD" id="cd01948">
    <property type="entry name" value="EAL"/>
    <property type="match status" value="1"/>
</dbReference>
<dbReference type="InterPro" id="IPR029787">
    <property type="entry name" value="Nucleotide_cyclase"/>
</dbReference>
<dbReference type="Proteomes" id="UP001304650">
    <property type="component" value="Chromosome"/>
</dbReference>
<dbReference type="NCBIfam" id="TIGR00254">
    <property type="entry name" value="GGDEF"/>
    <property type="match status" value="1"/>
</dbReference>
<dbReference type="PANTHER" id="PTHR33121:SF76">
    <property type="entry name" value="SIGNALING PROTEIN"/>
    <property type="match status" value="1"/>
</dbReference>
<dbReference type="KEGG" id="proo:MJB10_19525"/>
<dbReference type="SMART" id="SM00052">
    <property type="entry name" value="EAL"/>
    <property type="match status" value="1"/>
</dbReference>
<dbReference type="InterPro" id="IPR050706">
    <property type="entry name" value="Cyclic-di-GMP_PDE-like"/>
</dbReference>
<dbReference type="PANTHER" id="PTHR33121">
    <property type="entry name" value="CYCLIC DI-GMP PHOSPHODIESTERASE PDEF"/>
    <property type="match status" value="1"/>
</dbReference>
<dbReference type="InterPro" id="IPR001633">
    <property type="entry name" value="EAL_dom"/>
</dbReference>
<dbReference type="Gene3D" id="3.20.20.450">
    <property type="entry name" value="EAL domain"/>
    <property type="match status" value="1"/>
</dbReference>
<dbReference type="InterPro" id="IPR043128">
    <property type="entry name" value="Rev_trsase/Diguanyl_cyclase"/>
</dbReference>
<dbReference type="AlphaFoldDB" id="A0AA96LR54"/>
<dbReference type="Gene3D" id="3.30.70.270">
    <property type="match status" value="1"/>
</dbReference>
<dbReference type="PROSITE" id="PS50887">
    <property type="entry name" value="GGDEF"/>
    <property type="match status" value="1"/>
</dbReference>
<dbReference type="GO" id="GO:0071111">
    <property type="term" value="F:cyclic-guanylate-specific phosphodiesterase activity"/>
    <property type="evidence" value="ECO:0007669"/>
    <property type="project" value="InterPro"/>
</dbReference>
<dbReference type="Pfam" id="PF00990">
    <property type="entry name" value="GGDEF"/>
    <property type="match status" value="1"/>
</dbReference>
<evidence type="ECO:0000259" key="2">
    <source>
        <dbReference type="PROSITE" id="PS50887"/>
    </source>
</evidence>
<dbReference type="SMART" id="SM00267">
    <property type="entry name" value="GGDEF"/>
    <property type="match status" value="1"/>
</dbReference>
<dbReference type="CDD" id="cd01949">
    <property type="entry name" value="GGDEF"/>
    <property type="match status" value="1"/>
</dbReference>
<organism evidence="3 4">
    <name type="scientific">Paenibacillus roseopurpureus</name>
    <dbReference type="NCBI Taxonomy" id="2918901"/>
    <lineage>
        <taxon>Bacteria</taxon>
        <taxon>Bacillati</taxon>
        <taxon>Bacillota</taxon>
        <taxon>Bacilli</taxon>
        <taxon>Bacillales</taxon>
        <taxon>Paenibacillaceae</taxon>
        <taxon>Paenibacillus</taxon>
    </lineage>
</organism>
<dbReference type="RefSeq" id="WP_314797417.1">
    <property type="nucleotide sequence ID" value="NZ_CP130319.1"/>
</dbReference>
<dbReference type="SUPFAM" id="SSF55073">
    <property type="entry name" value="Nucleotide cyclase"/>
    <property type="match status" value="1"/>
</dbReference>
<dbReference type="Pfam" id="PF00563">
    <property type="entry name" value="EAL"/>
    <property type="match status" value="1"/>
</dbReference>
<evidence type="ECO:0000313" key="3">
    <source>
        <dbReference type="EMBL" id="WNR43285.1"/>
    </source>
</evidence>
<dbReference type="SUPFAM" id="SSF141868">
    <property type="entry name" value="EAL domain-like"/>
    <property type="match status" value="1"/>
</dbReference>
<dbReference type="InterPro" id="IPR000160">
    <property type="entry name" value="GGDEF_dom"/>
</dbReference>
<keyword evidence="4" id="KW-1185">Reference proteome</keyword>
<dbReference type="InterPro" id="IPR046342">
    <property type="entry name" value="CBS_dom_sf"/>
</dbReference>
<proteinExistence type="predicted"/>
<feature type="domain" description="GGDEF" evidence="2">
    <location>
        <begin position="429"/>
        <end position="578"/>
    </location>
</feature>